<dbReference type="AlphaFoldDB" id="A0AA38U9Z6"/>
<evidence type="ECO:0000313" key="1">
    <source>
        <dbReference type="EMBL" id="KAJ3835036.1"/>
    </source>
</evidence>
<gene>
    <name evidence="1" type="ORF">F5878DRAFT_330666</name>
</gene>
<dbReference type="Proteomes" id="UP001163846">
    <property type="component" value="Unassembled WGS sequence"/>
</dbReference>
<sequence length="203" mass="22237">MSHTTSLMSSQFHFTAELQPHLDIPLPHGLPDFESRYTNPFGVIARPAISSVSELSSKLTCTSFTGTDARLVMINSPVSASDEHDSQLNLLNTSHEHPTQDYNPTSEEAVSELVHCTPVSIANPAYITDFELEKVGLSSLTESYTSLESAPTYHFPNCVVRWNVTAENPPAETFMVDTNSAVVPISSPEPSLSEYQPPKDMPL</sequence>
<name>A0AA38U9Z6_9AGAR</name>
<proteinExistence type="predicted"/>
<accession>A0AA38U9Z6</accession>
<evidence type="ECO:0000313" key="2">
    <source>
        <dbReference type="Proteomes" id="UP001163846"/>
    </source>
</evidence>
<dbReference type="EMBL" id="MU806454">
    <property type="protein sequence ID" value="KAJ3835036.1"/>
    <property type="molecule type" value="Genomic_DNA"/>
</dbReference>
<reference evidence="1" key="1">
    <citation type="submission" date="2022-08" db="EMBL/GenBank/DDBJ databases">
        <authorList>
            <consortium name="DOE Joint Genome Institute"/>
            <person name="Min B."/>
            <person name="Riley R."/>
            <person name="Sierra-Patev S."/>
            <person name="Naranjo-Ortiz M."/>
            <person name="Looney B."/>
            <person name="Konkel Z."/>
            <person name="Slot J.C."/>
            <person name="Sakamoto Y."/>
            <person name="Steenwyk J.L."/>
            <person name="Rokas A."/>
            <person name="Carro J."/>
            <person name="Camarero S."/>
            <person name="Ferreira P."/>
            <person name="Molpeceres G."/>
            <person name="Ruiz-Duenas F.J."/>
            <person name="Serrano A."/>
            <person name="Henrissat B."/>
            <person name="Drula E."/>
            <person name="Hughes K.W."/>
            <person name="Mata J.L."/>
            <person name="Ishikawa N.K."/>
            <person name="Vargas-Isla R."/>
            <person name="Ushijima S."/>
            <person name="Smith C.A."/>
            <person name="Ahrendt S."/>
            <person name="Andreopoulos W."/>
            <person name="He G."/>
            <person name="Labutti K."/>
            <person name="Lipzen A."/>
            <person name="Ng V."/>
            <person name="Sandor L."/>
            <person name="Barry K."/>
            <person name="Martinez A.T."/>
            <person name="Xiao Y."/>
            <person name="Gibbons J.G."/>
            <person name="Terashima K."/>
            <person name="Hibbett D.S."/>
            <person name="Grigoriev I.V."/>
        </authorList>
    </citation>
    <scope>NUCLEOTIDE SEQUENCE</scope>
    <source>
        <strain evidence="1">TFB9207</strain>
    </source>
</reference>
<keyword evidence="2" id="KW-1185">Reference proteome</keyword>
<organism evidence="1 2">
    <name type="scientific">Lentinula raphanica</name>
    <dbReference type="NCBI Taxonomy" id="153919"/>
    <lineage>
        <taxon>Eukaryota</taxon>
        <taxon>Fungi</taxon>
        <taxon>Dikarya</taxon>
        <taxon>Basidiomycota</taxon>
        <taxon>Agaricomycotina</taxon>
        <taxon>Agaricomycetes</taxon>
        <taxon>Agaricomycetidae</taxon>
        <taxon>Agaricales</taxon>
        <taxon>Marasmiineae</taxon>
        <taxon>Omphalotaceae</taxon>
        <taxon>Lentinula</taxon>
    </lineage>
</organism>
<protein>
    <submittedName>
        <fullName evidence="1">Uncharacterized protein</fullName>
    </submittedName>
</protein>
<comment type="caution">
    <text evidence="1">The sequence shown here is derived from an EMBL/GenBank/DDBJ whole genome shotgun (WGS) entry which is preliminary data.</text>
</comment>